<dbReference type="RefSeq" id="WP_143944015.1">
    <property type="nucleotide sequence ID" value="NZ_VKLS01000423.1"/>
</dbReference>
<dbReference type="EMBL" id="VKLS01000423">
    <property type="protein sequence ID" value="TSB33133.1"/>
    <property type="molecule type" value="Genomic_DNA"/>
</dbReference>
<dbReference type="Proteomes" id="UP000320888">
    <property type="component" value="Unassembled WGS sequence"/>
</dbReference>
<name>A0A553YVW8_9ACTN</name>
<proteinExistence type="predicted"/>
<reference evidence="1 2" key="1">
    <citation type="submission" date="2019-07" db="EMBL/GenBank/DDBJ databases">
        <title>Draft genome for Streptomyces benahoarensis MZ03-48.</title>
        <authorList>
            <person name="Gonzalez-Pimentel J.L."/>
        </authorList>
    </citation>
    <scope>NUCLEOTIDE SEQUENCE [LARGE SCALE GENOMIC DNA]</scope>
    <source>
        <strain evidence="1 2">MZ03-48</strain>
    </source>
</reference>
<dbReference type="OrthoDB" id="4568201at2"/>
<organism evidence="1 2">
    <name type="scientific">Streptomyces benahoarensis</name>
    <dbReference type="NCBI Taxonomy" id="2595054"/>
    <lineage>
        <taxon>Bacteria</taxon>
        <taxon>Bacillati</taxon>
        <taxon>Actinomycetota</taxon>
        <taxon>Actinomycetes</taxon>
        <taxon>Kitasatosporales</taxon>
        <taxon>Streptomycetaceae</taxon>
        <taxon>Streptomyces</taxon>
    </lineage>
</organism>
<protein>
    <submittedName>
        <fullName evidence="1">Uncharacterized protein</fullName>
    </submittedName>
</protein>
<keyword evidence="2" id="KW-1185">Reference proteome</keyword>
<sequence length="237" mass="26424">MTQARIIDFPGSSIRLERDVEAMSEDHIGLARLAIASVFQFSQRLCIPLAMEVETSYWDNEFDLPITSPSRLREFGILRCSNLPEGLTVDPRGRNSPVTNVQEVSESVALEFVESLLAEDAFDAAGLSIGWQEIEFNGMMARLPENFLPEGEQTVSLEVARGHVEHPVKSIGDTSWIYGPIGASVVHAPFEYRIHRDQGEIALDISTYWSLWAPGGPGRHDVDRAVETLLKDGWQRS</sequence>
<gene>
    <name evidence="1" type="ORF">FNZ23_24165</name>
</gene>
<evidence type="ECO:0000313" key="1">
    <source>
        <dbReference type="EMBL" id="TSB33133.1"/>
    </source>
</evidence>
<comment type="caution">
    <text evidence="1">The sequence shown here is derived from an EMBL/GenBank/DDBJ whole genome shotgun (WGS) entry which is preliminary data.</text>
</comment>
<evidence type="ECO:0000313" key="2">
    <source>
        <dbReference type="Proteomes" id="UP000320888"/>
    </source>
</evidence>
<accession>A0A553YVW8</accession>
<dbReference type="AlphaFoldDB" id="A0A553YVW8"/>